<evidence type="ECO:0000313" key="2">
    <source>
        <dbReference type="EMBL" id="MBM2414995.1"/>
    </source>
</evidence>
<accession>A0A9Q2P2F3</accession>
<evidence type="ECO:0000313" key="4">
    <source>
        <dbReference type="Proteomes" id="UP000755667"/>
    </source>
</evidence>
<gene>
    <name evidence="2" type="ORF">JQX41_22040</name>
    <name evidence="3" type="ORF">JQX48_22060</name>
</gene>
<organism evidence="2 4">
    <name type="scientific">Marivita cryptomonadis</name>
    <dbReference type="NCBI Taxonomy" id="505252"/>
    <lineage>
        <taxon>Bacteria</taxon>
        <taxon>Pseudomonadati</taxon>
        <taxon>Pseudomonadota</taxon>
        <taxon>Alphaproteobacteria</taxon>
        <taxon>Rhodobacterales</taxon>
        <taxon>Roseobacteraceae</taxon>
        <taxon>Marivita</taxon>
    </lineage>
</organism>
<comment type="caution">
    <text evidence="2">The sequence shown here is derived from an EMBL/GenBank/DDBJ whole genome shotgun (WGS) entry which is preliminary data.</text>
</comment>
<sequence length="574" mass="61538">MNAPLDGLRFQVLWSRLVSVADEIATTLVKTAFSLIVRDNHDYACALYDSRGVMLAQSTQCTPGQAGSTPSVMSDMLSVFPPESLEDGDVLICNDPWIGAGHSPDVFIATPIFHRGTLAGFACTCAHHVDMGGRLGATDARDVYEEGIIIPVSKLIRAGSPNDELFRLITRNVRTAEKVMGDLRAQIAANHVGAAGIRRMMDEFDLDSLTELSQAVSARSEEALRKAIATLPDGTVTHEVFHEITDDKGERLRLALRLELSGGSAKLDFTGTSPQVAKPINAVLNITRAYCVFPFIATLCPDLPMNAGAFRPIKIHVPEGTVLNPTYPAPGMYRSLLSYFTVEVIMGALQKLAPEKVMAPSGTYPLWIQKFAGLRGDDREFVTHFNAQGGQGAFFDRDGNTAVVFPGNIASTSVELFEHETPMMVRRRALIPDSGGAGRHRGGLGQETILQSRTSHSIRAALSGGRFHHPAPGMEGGSGGARGEIRVNDGAPFERSDRADLALGDRVILRQPGGGGFGPAEERDPAAVDADLRDGYISSELAESAYRVALTADRKAVDHAATRSLRAGLAIPAS</sequence>
<dbReference type="PANTHER" id="PTHR11365">
    <property type="entry name" value="5-OXOPROLINASE RELATED"/>
    <property type="match status" value="1"/>
</dbReference>
<keyword evidence="5" id="KW-1185">Reference proteome</keyword>
<dbReference type="Pfam" id="PF02538">
    <property type="entry name" value="Hydantoinase_B"/>
    <property type="match status" value="1"/>
</dbReference>
<reference evidence="2 5" key="1">
    <citation type="submission" date="2021-01" db="EMBL/GenBank/DDBJ databases">
        <title>Diatom-associated Roseobacters Show Island Model of Population Structure.</title>
        <authorList>
            <person name="Qu L."/>
            <person name="Feng X."/>
            <person name="Chen Y."/>
            <person name="Li L."/>
            <person name="Wang X."/>
            <person name="Hu Z."/>
            <person name="Wang H."/>
            <person name="Luo H."/>
        </authorList>
    </citation>
    <scope>NUCLEOTIDE SEQUENCE</scope>
    <source>
        <strain evidence="3 5">CC28-63</strain>
        <strain evidence="2">CC28-69</strain>
    </source>
</reference>
<dbReference type="RefSeq" id="WP_138487683.1">
    <property type="nucleotide sequence ID" value="NZ_JAFBWU010000023.1"/>
</dbReference>
<dbReference type="GO" id="GO:0006749">
    <property type="term" value="P:glutathione metabolic process"/>
    <property type="evidence" value="ECO:0007669"/>
    <property type="project" value="TreeGrafter"/>
</dbReference>
<evidence type="ECO:0000313" key="3">
    <source>
        <dbReference type="EMBL" id="MBM2419666.1"/>
    </source>
</evidence>
<dbReference type="GO" id="GO:0017168">
    <property type="term" value="F:5-oxoprolinase (ATP-hydrolyzing) activity"/>
    <property type="evidence" value="ECO:0007669"/>
    <property type="project" value="TreeGrafter"/>
</dbReference>
<evidence type="ECO:0000313" key="5">
    <source>
        <dbReference type="Proteomes" id="UP000809440"/>
    </source>
</evidence>
<dbReference type="InterPro" id="IPR045079">
    <property type="entry name" value="Oxoprolinase-like"/>
</dbReference>
<dbReference type="Proteomes" id="UP000809440">
    <property type="component" value="Unassembled WGS sequence"/>
</dbReference>
<proteinExistence type="predicted"/>
<protein>
    <submittedName>
        <fullName evidence="2">Hydantoinase B/oxoprolinase family protein</fullName>
    </submittedName>
</protein>
<dbReference type="AlphaFoldDB" id="A0A9Q2P2F3"/>
<name>A0A9Q2P2F3_9RHOB</name>
<dbReference type="Proteomes" id="UP000755667">
    <property type="component" value="Unassembled WGS sequence"/>
</dbReference>
<feature type="domain" description="Hydantoinase B/oxoprolinase" evidence="1">
    <location>
        <begin position="7"/>
        <end position="519"/>
    </location>
</feature>
<dbReference type="GO" id="GO:0005829">
    <property type="term" value="C:cytosol"/>
    <property type="evidence" value="ECO:0007669"/>
    <property type="project" value="TreeGrafter"/>
</dbReference>
<dbReference type="InterPro" id="IPR003692">
    <property type="entry name" value="Hydantoinase_B"/>
</dbReference>
<dbReference type="EMBL" id="JAFBXF010000023">
    <property type="protein sequence ID" value="MBM2419666.1"/>
    <property type="molecule type" value="Genomic_DNA"/>
</dbReference>
<dbReference type="PANTHER" id="PTHR11365:SF23">
    <property type="entry name" value="HYPOTHETICAL 5-OXOPROLINASE (EUROFUNG)-RELATED"/>
    <property type="match status" value="1"/>
</dbReference>
<dbReference type="EMBL" id="JAFBXE010000023">
    <property type="protein sequence ID" value="MBM2414995.1"/>
    <property type="molecule type" value="Genomic_DNA"/>
</dbReference>
<evidence type="ECO:0000259" key="1">
    <source>
        <dbReference type="Pfam" id="PF02538"/>
    </source>
</evidence>